<dbReference type="EMBL" id="MU267613">
    <property type="protein sequence ID" value="KAH7914460.1"/>
    <property type="molecule type" value="Genomic_DNA"/>
</dbReference>
<reference evidence="1" key="1">
    <citation type="journal article" date="2021" name="New Phytol.">
        <title>Evolutionary innovations through gain and loss of genes in the ectomycorrhizal Boletales.</title>
        <authorList>
            <person name="Wu G."/>
            <person name="Miyauchi S."/>
            <person name="Morin E."/>
            <person name="Kuo A."/>
            <person name="Drula E."/>
            <person name="Varga T."/>
            <person name="Kohler A."/>
            <person name="Feng B."/>
            <person name="Cao Y."/>
            <person name="Lipzen A."/>
            <person name="Daum C."/>
            <person name="Hundley H."/>
            <person name="Pangilinan J."/>
            <person name="Johnson J."/>
            <person name="Barry K."/>
            <person name="LaButti K."/>
            <person name="Ng V."/>
            <person name="Ahrendt S."/>
            <person name="Min B."/>
            <person name="Choi I.G."/>
            <person name="Park H."/>
            <person name="Plett J.M."/>
            <person name="Magnuson J."/>
            <person name="Spatafora J.W."/>
            <person name="Nagy L.G."/>
            <person name="Henrissat B."/>
            <person name="Grigoriev I.V."/>
            <person name="Yang Z.L."/>
            <person name="Xu J."/>
            <person name="Martin F.M."/>
        </authorList>
    </citation>
    <scope>NUCLEOTIDE SEQUENCE</scope>
    <source>
        <strain evidence="1">ATCC 28755</strain>
    </source>
</reference>
<sequence length="511" mass="57411">MPALRNVRRSRRLSSHDIDGAVDLGWDFEPELLYPSPEPEPEPESVPDVQVDMQSLFNCTLTVDTLSAILSSPSGPSHTRKRKEDHIPRPPNAFMLFRSYICLAEKARGIERDNCRISCDAGKLWKEKLSGAQQIPFRQLAERRKREHAVQYPNYRYSPMHKRTSKSHLSRARRNSKEEVDRCNKLASLVMQGLDGDSLQRVANRMDKEDAKLANKPLHTSPPMSAVSPVSSSHSFPAAPLVIQQTEQTEHRYVNALASTSSPRPIAIPQPLSLTKLIHQRRKNSFLQRRRSGATKKSKSGSKRTIREPSFPPPSHQPFSIKVEELPSPALATPELSYPEPFEDFVPTADIPPLDLDGNHGKIEKKEDDHELLYPVLPRSAAPAYDTCFAIKPEAQEFMTNCMLGTYSYDIGDDMFSPSTPGLSYDLPSGSESGTPPTTPPANYPIFTNPFEKSPFLFDRSALDELFGQSVSPMTVPPNRFPLQPMPIPPVEESTYVEPDLSTWFDFDSLY</sequence>
<evidence type="ECO:0000313" key="1">
    <source>
        <dbReference type="EMBL" id="KAH7914460.1"/>
    </source>
</evidence>
<dbReference type="Proteomes" id="UP000790377">
    <property type="component" value="Unassembled WGS sequence"/>
</dbReference>
<protein>
    <submittedName>
        <fullName evidence="1">Uncharacterized protein</fullName>
    </submittedName>
</protein>
<evidence type="ECO:0000313" key="2">
    <source>
        <dbReference type="Proteomes" id="UP000790377"/>
    </source>
</evidence>
<proteinExistence type="predicted"/>
<organism evidence="1 2">
    <name type="scientific">Hygrophoropsis aurantiaca</name>
    <dbReference type="NCBI Taxonomy" id="72124"/>
    <lineage>
        <taxon>Eukaryota</taxon>
        <taxon>Fungi</taxon>
        <taxon>Dikarya</taxon>
        <taxon>Basidiomycota</taxon>
        <taxon>Agaricomycotina</taxon>
        <taxon>Agaricomycetes</taxon>
        <taxon>Agaricomycetidae</taxon>
        <taxon>Boletales</taxon>
        <taxon>Coniophorineae</taxon>
        <taxon>Hygrophoropsidaceae</taxon>
        <taxon>Hygrophoropsis</taxon>
    </lineage>
</organism>
<name>A0ACB8ALX5_9AGAM</name>
<comment type="caution">
    <text evidence="1">The sequence shown here is derived from an EMBL/GenBank/DDBJ whole genome shotgun (WGS) entry which is preliminary data.</text>
</comment>
<keyword evidence="2" id="KW-1185">Reference proteome</keyword>
<gene>
    <name evidence="1" type="ORF">BJ138DRAFT_1177273</name>
</gene>
<accession>A0ACB8ALX5</accession>